<name>A0ABU2A3N2_9BURK</name>
<protein>
    <submittedName>
        <fullName evidence="1">Uncharacterized protein</fullName>
    </submittedName>
</protein>
<keyword evidence="2" id="KW-1185">Reference proteome</keyword>
<reference evidence="1 2" key="1">
    <citation type="submission" date="2023-07" db="EMBL/GenBank/DDBJ databases">
        <title>Sorghum-associated microbial communities from plants grown in Nebraska, USA.</title>
        <authorList>
            <person name="Schachtman D."/>
        </authorList>
    </citation>
    <scope>NUCLEOTIDE SEQUENCE [LARGE SCALE GENOMIC DNA]</scope>
    <source>
        <strain evidence="1 2">BE316</strain>
    </source>
</reference>
<accession>A0ABU2A3N2</accession>
<gene>
    <name evidence="1" type="ORF">J2X21_000883</name>
</gene>
<dbReference type="RefSeq" id="WP_310325337.1">
    <property type="nucleotide sequence ID" value="NZ_JAVDXV010000001.1"/>
</dbReference>
<sequence>MPAKIHGNLGSVAPAVATPTALYAVPASRKATGTLTICNQNASEVAVRVAVVNGAISGVAAKDYREYDTKVAANGVLEKSGVPVAAGYTLMVRSDTANVAFNFDGIEEDA</sequence>
<dbReference type="Proteomes" id="UP001180825">
    <property type="component" value="Unassembled WGS sequence"/>
</dbReference>
<organism evidence="1 2">
    <name type="scientific">Roseateles asaccharophilus</name>
    <dbReference type="NCBI Taxonomy" id="582607"/>
    <lineage>
        <taxon>Bacteria</taxon>
        <taxon>Pseudomonadati</taxon>
        <taxon>Pseudomonadota</taxon>
        <taxon>Betaproteobacteria</taxon>
        <taxon>Burkholderiales</taxon>
        <taxon>Sphaerotilaceae</taxon>
        <taxon>Roseateles</taxon>
    </lineage>
</organism>
<evidence type="ECO:0000313" key="2">
    <source>
        <dbReference type="Proteomes" id="UP001180825"/>
    </source>
</evidence>
<evidence type="ECO:0000313" key="1">
    <source>
        <dbReference type="EMBL" id="MDR7331771.1"/>
    </source>
</evidence>
<comment type="caution">
    <text evidence="1">The sequence shown here is derived from an EMBL/GenBank/DDBJ whole genome shotgun (WGS) entry which is preliminary data.</text>
</comment>
<dbReference type="EMBL" id="JAVDXV010000001">
    <property type="protein sequence ID" value="MDR7331771.1"/>
    <property type="molecule type" value="Genomic_DNA"/>
</dbReference>
<proteinExistence type="predicted"/>